<reference evidence="2 3" key="1">
    <citation type="submission" date="2020-01" db="EMBL/GenBank/DDBJ databases">
        <authorList>
            <consortium name="DOE Joint Genome Institute"/>
            <person name="Haridas S."/>
            <person name="Albert R."/>
            <person name="Binder M."/>
            <person name="Bloem J."/>
            <person name="Labutti K."/>
            <person name="Salamov A."/>
            <person name="Andreopoulos B."/>
            <person name="Baker S.E."/>
            <person name="Barry K."/>
            <person name="Bills G."/>
            <person name="Bluhm B.H."/>
            <person name="Cannon C."/>
            <person name="Castanera R."/>
            <person name="Culley D.E."/>
            <person name="Daum C."/>
            <person name="Ezra D."/>
            <person name="Gonzalez J.B."/>
            <person name="Henrissat B."/>
            <person name="Kuo A."/>
            <person name="Liang C."/>
            <person name="Lipzen A."/>
            <person name="Lutzoni F."/>
            <person name="Magnuson J."/>
            <person name="Mondo S."/>
            <person name="Nolan M."/>
            <person name="Ohm R."/>
            <person name="Pangilinan J."/>
            <person name="Park H.-J.H."/>
            <person name="Ramirez L."/>
            <person name="Alfaro M."/>
            <person name="Sun H."/>
            <person name="Tritt A."/>
            <person name="Yoshinaga Y."/>
            <person name="Zwiers L.-H.L."/>
            <person name="Turgeon B.G."/>
            <person name="Goodwin S.B."/>
            <person name="Spatafora J.W."/>
            <person name="Crous P.W."/>
            <person name="Grigoriev I.V."/>
        </authorList>
    </citation>
    <scope>NUCLEOTIDE SEQUENCE [LARGE SCALE GENOMIC DNA]</scope>
    <source>
        <strain evidence="2 3">CBS 611.86</strain>
    </source>
</reference>
<evidence type="ECO:0000313" key="3">
    <source>
        <dbReference type="Proteomes" id="UP000481861"/>
    </source>
</evidence>
<dbReference type="PANTHER" id="PTHR45763">
    <property type="entry name" value="HYDROLASE, ALPHA/BETA FOLD FAMILY PROTEIN, EXPRESSED-RELATED"/>
    <property type="match status" value="1"/>
</dbReference>
<gene>
    <name evidence="2" type="ORF">BDV95DRAFT_546106</name>
</gene>
<dbReference type="AlphaFoldDB" id="A0A7C8M9Z7"/>
<accession>A0A7C8M9Z7</accession>
<keyword evidence="2" id="KW-0378">Hydrolase</keyword>
<protein>
    <submittedName>
        <fullName evidence="2">Alpha/Beta hydrolase protein</fullName>
    </submittedName>
</protein>
<dbReference type="InterPro" id="IPR029058">
    <property type="entry name" value="AB_hydrolase_fold"/>
</dbReference>
<name>A0A7C8M9Z7_9PLEO</name>
<evidence type="ECO:0000313" key="2">
    <source>
        <dbReference type="EMBL" id="KAF2870063.1"/>
    </source>
</evidence>
<dbReference type="EMBL" id="JAADJZ010000014">
    <property type="protein sequence ID" value="KAF2870063.1"/>
    <property type="molecule type" value="Genomic_DNA"/>
</dbReference>
<proteinExistence type="predicted"/>
<dbReference type="InterPro" id="IPR000073">
    <property type="entry name" value="AB_hydrolase_1"/>
</dbReference>
<evidence type="ECO:0000259" key="1">
    <source>
        <dbReference type="Pfam" id="PF00561"/>
    </source>
</evidence>
<dbReference type="GO" id="GO:0016787">
    <property type="term" value="F:hydrolase activity"/>
    <property type="evidence" value="ECO:0007669"/>
    <property type="project" value="UniProtKB-KW"/>
</dbReference>
<dbReference type="Pfam" id="PF00561">
    <property type="entry name" value="Abhydrolase_1"/>
    <property type="match status" value="1"/>
</dbReference>
<dbReference type="PANTHER" id="PTHR45763:SF46">
    <property type="entry name" value="AB HYDROLASE-1 DOMAIN-CONTAINING PROTEIN"/>
    <property type="match status" value="1"/>
</dbReference>
<comment type="caution">
    <text evidence="2">The sequence shown here is derived from an EMBL/GenBank/DDBJ whole genome shotgun (WGS) entry which is preliminary data.</text>
</comment>
<organism evidence="2 3">
    <name type="scientific">Massariosphaeria phaeospora</name>
    <dbReference type="NCBI Taxonomy" id="100035"/>
    <lineage>
        <taxon>Eukaryota</taxon>
        <taxon>Fungi</taxon>
        <taxon>Dikarya</taxon>
        <taxon>Ascomycota</taxon>
        <taxon>Pezizomycotina</taxon>
        <taxon>Dothideomycetes</taxon>
        <taxon>Pleosporomycetidae</taxon>
        <taxon>Pleosporales</taxon>
        <taxon>Pleosporales incertae sedis</taxon>
        <taxon>Massariosphaeria</taxon>
    </lineage>
</organism>
<dbReference type="OrthoDB" id="294702at2759"/>
<feature type="domain" description="AB hydrolase-1" evidence="1">
    <location>
        <begin position="85"/>
        <end position="170"/>
    </location>
</feature>
<dbReference type="SUPFAM" id="SSF53474">
    <property type="entry name" value="alpha/beta-Hydrolases"/>
    <property type="match status" value="1"/>
</dbReference>
<dbReference type="Gene3D" id="3.40.50.1820">
    <property type="entry name" value="alpha/beta hydrolase"/>
    <property type="match status" value="1"/>
</dbReference>
<keyword evidence="3" id="KW-1185">Reference proteome</keyword>
<dbReference type="Proteomes" id="UP000481861">
    <property type="component" value="Unassembled WGS sequence"/>
</dbReference>
<sequence>MSFLTTAVNSLARRSRSPLLRILFYRPTPRRLHPTIQHLTFAIRHNTNTVSPPTWPPLAPNESLKYTLPDNRTLGFSTYGPESGYPILHFHGLPGSRIDARRIAALDPGLHLRIIGIDRPGIGLSSPQPSRTLLDWPSDVRSLAHHLGLRAFKVLGESGGGPYALACAHAFSHGRLPGLRGTGVLYGLAPEGAGHDGMRPRQRFSFALLPYIPQPVLRLLLTPLARRAQNSDPTAFEAALHQIFVRELSAEEKEMLLQPRAWREFVDAMRHALIQGADGYARDTKIVMGGWGFDVRDIKGEGGMVRLWWGVEDDLAPVGMGRWMGERVEGAVLREWVGETHWTLWERRGGEILRDLADV</sequence>